<dbReference type="InParanoid" id="B4D2G3"/>
<dbReference type="CDD" id="cd00712">
    <property type="entry name" value="AsnB"/>
    <property type="match status" value="1"/>
</dbReference>
<dbReference type="NCBIfam" id="TIGR01536">
    <property type="entry name" value="asn_synth_AEB"/>
    <property type="match status" value="1"/>
</dbReference>
<dbReference type="EC" id="6.3.5.4" evidence="3"/>
<feature type="domain" description="Glutamine amidotransferase type-2" evidence="10">
    <location>
        <begin position="2"/>
        <end position="213"/>
    </location>
</feature>
<keyword evidence="12" id="KW-1185">Reference proteome</keyword>
<evidence type="ECO:0000256" key="7">
    <source>
        <dbReference type="ARBA" id="ARBA00048741"/>
    </source>
</evidence>
<dbReference type="InterPro" id="IPR006426">
    <property type="entry name" value="Asn_synth_AEB"/>
</dbReference>
<dbReference type="FunCoup" id="B4D2G3">
    <property type="interactions" value="493"/>
</dbReference>
<dbReference type="Proteomes" id="UP000005824">
    <property type="component" value="Unassembled WGS sequence"/>
</dbReference>
<dbReference type="Gene3D" id="3.60.20.10">
    <property type="entry name" value="Glutamine Phosphoribosylpyrophosphate, subunit 1, domain 1"/>
    <property type="match status" value="1"/>
</dbReference>
<dbReference type="GO" id="GO:0006529">
    <property type="term" value="P:asparagine biosynthetic process"/>
    <property type="evidence" value="ECO:0007669"/>
    <property type="project" value="UniProtKB-KW"/>
</dbReference>
<dbReference type="InterPro" id="IPR029055">
    <property type="entry name" value="Ntn_hydrolases_N"/>
</dbReference>
<evidence type="ECO:0000256" key="1">
    <source>
        <dbReference type="ARBA" id="ARBA00005187"/>
    </source>
</evidence>
<dbReference type="CDD" id="cd01991">
    <property type="entry name" value="Asn_synthase_B_C"/>
    <property type="match status" value="1"/>
</dbReference>
<protein>
    <recommendedName>
        <fullName evidence="3">asparagine synthase (glutamine-hydrolyzing)</fullName>
        <ecNumber evidence="3">6.3.5.4</ecNumber>
    </recommendedName>
</protein>
<name>B4D2G3_9BACT</name>
<organism evidence="11 12">
    <name type="scientific">Chthoniobacter flavus Ellin428</name>
    <dbReference type="NCBI Taxonomy" id="497964"/>
    <lineage>
        <taxon>Bacteria</taxon>
        <taxon>Pseudomonadati</taxon>
        <taxon>Verrucomicrobiota</taxon>
        <taxon>Spartobacteria</taxon>
        <taxon>Chthoniobacterales</taxon>
        <taxon>Chthoniobacteraceae</taxon>
        <taxon>Chthoniobacter</taxon>
    </lineage>
</organism>
<proteinExistence type="inferred from homology"/>
<keyword evidence="8" id="KW-0028">Amino-acid biosynthesis</keyword>
<evidence type="ECO:0000256" key="5">
    <source>
        <dbReference type="ARBA" id="ARBA00022840"/>
    </source>
</evidence>
<evidence type="ECO:0000259" key="10">
    <source>
        <dbReference type="PROSITE" id="PS51278"/>
    </source>
</evidence>
<dbReference type="InterPro" id="IPR051786">
    <property type="entry name" value="ASN_synthetase/amidase"/>
</dbReference>
<dbReference type="InterPro" id="IPR033738">
    <property type="entry name" value="AsnB_N"/>
</dbReference>
<dbReference type="STRING" id="497964.CfE428DRAFT_3088"/>
<evidence type="ECO:0000313" key="12">
    <source>
        <dbReference type="Proteomes" id="UP000005824"/>
    </source>
</evidence>
<evidence type="ECO:0000256" key="3">
    <source>
        <dbReference type="ARBA" id="ARBA00012737"/>
    </source>
</evidence>
<evidence type="ECO:0000256" key="6">
    <source>
        <dbReference type="ARBA" id="ARBA00022962"/>
    </source>
</evidence>
<dbReference type="SUPFAM" id="SSF52402">
    <property type="entry name" value="Adenine nucleotide alpha hydrolases-like"/>
    <property type="match status" value="1"/>
</dbReference>
<dbReference type="PANTHER" id="PTHR43284">
    <property type="entry name" value="ASPARAGINE SYNTHETASE (GLUTAMINE-HYDROLYZING)"/>
    <property type="match status" value="1"/>
</dbReference>
<sequence length="609" mass="68280">MCGIAGVVAREPLGDEWGGRIAAMKGAMFHRGPDGEGEYRNTNVVIAMRRLSIIDLVGGGQPLFNEDRSVALVANGEVYNFLELREQLEKRGHTFATHSDCETIVHLYEEYGVDCVQHLRGMYAFALWDEKRRRLLLVRDRLGEKPLYLHESEGRVVFASELKTLLASGVPGHELDEDAVDLYFHYQYVPEPHTPLKGVRKLDAGHLLVIDTAPWQVTEKIYWRMEDAPPIEGNPAEIIRQELDTAARLTIRSDVPVGVALSGGLDSAAIAALAARHYPGVLHAFSIGYPGRPPSDERADAKAFADRLGVPFHDIELETGEMTRLFPELVWWRDDPIADISGFGYFSVMKLAREHRVPVVLQGQGGDELFWGYPWVKDAAVAAAERFSSKGPLAMLRRLAPRGRRTRFYDLTHDYRTACKTVRGVYGRRMRDGARRFGASRIFDAPQVPGQEGIGVTRLIFDTYLRENGITQGDRLSMASSIELRLPLLDYRLVETVIGLRKTRTDFYAPSKAWFTEALGDLLPKEILDRPKRGFTPPVGDWHRALFAQYGSWLRDGYLVQAEILSPEGATALAKGPFPRGLATPLSFKALVLELWYRRVKEKAAPSVS</sequence>
<dbReference type="GO" id="GO:0005524">
    <property type="term" value="F:ATP binding"/>
    <property type="evidence" value="ECO:0007669"/>
    <property type="project" value="UniProtKB-KW"/>
</dbReference>
<dbReference type="PIRSF" id="PIRSF001589">
    <property type="entry name" value="Asn_synthetase_glu-h"/>
    <property type="match status" value="1"/>
</dbReference>
<evidence type="ECO:0000256" key="2">
    <source>
        <dbReference type="ARBA" id="ARBA00005752"/>
    </source>
</evidence>
<feature type="active site" description="For GATase activity" evidence="8">
    <location>
        <position position="2"/>
    </location>
</feature>
<dbReference type="GO" id="GO:0004066">
    <property type="term" value="F:asparagine synthase (glutamine-hydrolyzing) activity"/>
    <property type="evidence" value="ECO:0007669"/>
    <property type="project" value="UniProtKB-EC"/>
</dbReference>
<comment type="similarity">
    <text evidence="2">Belongs to the asparagine synthetase family.</text>
</comment>
<dbReference type="RefSeq" id="WP_006980413.1">
    <property type="nucleotide sequence ID" value="NZ_ABVL01000008.1"/>
</dbReference>
<accession>B4D2G3</accession>
<keyword evidence="8" id="KW-0061">Asparagine biosynthesis</keyword>
<dbReference type="InterPro" id="IPR001962">
    <property type="entry name" value="Asn_synthase"/>
</dbReference>
<feature type="binding site" evidence="9">
    <location>
        <position position="100"/>
    </location>
    <ligand>
        <name>L-glutamine</name>
        <dbReference type="ChEBI" id="CHEBI:58359"/>
    </ligand>
</feature>
<evidence type="ECO:0000313" key="11">
    <source>
        <dbReference type="EMBL" id="EDY19403.1"/>
    </source>
</evidence>
<keyword evidence="4 9" id="KW-0547">Nucleotide-binding</keyword>
<dbReference type="Gene3D" id="3.40.50.620">
    <property type="entry name" value="HUPs"/>
    <property type="match status" value="1"/>
</dbReference>
<dbReference type="InterPro" id="IPR017932">
    <property type="entry name" value="GATase_2_dom"/>
</dbReference>
<dbReference type="AlphaFoldDB" id="B4D2G3"/>
<feature type="binding site" evidence="9">
    <location>
        <position position="287"/>
    </location>
    <ligand>
        <name>ATP</name>
        <dbReference type="ChEBI" id="CHEBI:30616"/>
    </ligand>
</feature>
<dbReference type="PANTHER" id="PTHR43284:SF1">
    <property type="entry name" value="ASPARAGINE SYNTHETASE"/>
    <property type="match status" value="1"/>
</dbReference>
<comment type="catalytic activity">
    <reaction evidence="7">
        <text>L-aspartate + L-glutamine + ATP + H2O = L-asparagine + L-glutamate + AMP + diphosphate + H(+)</text>
        <dbReference type="Rhea" id="RHEA:12228"/>
        <dbReference type="ChEBI" id="CHEBI:15377"/>
        <dbReference type="ChEBI" id="CHEBI:15378"/>
        <dbReference type="ChEBI" id="CHEBI:29985"/>
        <dbReference type="ChEBI" id="CHEBI:29991"/>
        <dbReference type="ChEBI" id="CHEBI:30616"/>
        <dbReference type="ChEBI" id="CHEBI:33019"/>
        <dbReference type="ChEBI" id="CHEBI:58048"/>
        <dbReference type="ChEBI" id="CHEBI:58359"/>
        <dbReference type="ChEBI" id="CHEBI:456215"/>
        <dbReference type="EC" id="6.3.5.4"/>
    </reaction>
</comment>
<evidence type="ECO:0000256" key="9">
    <source>
        <dbReference type="PIRSR" id="PIRSR001589-2"/>
    </source>
</evidence>
<dbReference type="Pfam" id="PF00733">
    <property type="entry name" value="Asn_synthase"/>
    <property type="match status" value="1"/>
</dbReference>
<dbReference type="EMBL" id="ABVL01000008">
    <property type="protein sequence ID" value="EDY19403.1"/>
    <property type="molecule type" value="Genomic_DNA"/>
</dbReference>
<evidence type="ECO:0000256" key="8">
    <source>
        <dbReference type="PIRSR" id="PIRSR001589-1"/>
    </source>
</evidence>
<dbReference type="Pfam" id="PF13537">
    <property type="entry name" value="GATase_7"/>
    <property type="match status" value="1"/>
</dbReference>
<comment type="caution">
    <text evidence="11">The sequence shown here is derived from an EMBL/GenBank/DDBJ whole genome shotgun (WGS) entry which is preliminary data.</text>
</comment>
<dbReference type="PROSITE" id="PS51278">
    <property type="entry name" value="GATASE_TYPE_2"/>
    <property type="match status" value="1"/>
</dbReference>
<keyword evidence="5 9" id="KW-0067">ATP-binding</keyword>
<dbReference type="eggNOG" id="COG0367">
    <property type="taxonomic scope" value="Bacteria"/>
</dbReference>
<comment type="pathway">
    <text evidence="1">Amino-acid biosynthesis; L-asparagine biosynthesis; L-asparagine from L-aspartate (L-Gln route): step 1/1.</text>
</comment>
<gene>
    <name evidence="11" type="ORF">CfE428DRAFT_3088</name>
</gene>
<evidence type="ECO:0000256" key="4">
    <source>
        <dbReference type="ARBA" id="ARBA00022741"/>
    </source>
</evidence>
<dbReference type="SUPFAM" id="SSF56235">
    <property type="entry name" value="N-terminal nucleophile aminohydrolases (Ntn hydrolases)"/>
    <property type="match status" value="1"/>
</dbReference>
<reference evidence="11 12" key="1">
    <citation type="journal article" date="2011" name="J. Bacteriol.">
        <title>Genome sequence of Chthoniobacter flavus Ellin428, an aerobic heterotrophic soil bacterium.</title>
        <authorList>
            <person name="Kant R."/>
            <person name="van Passel M.W."/>
            <person name="Palva A."/>
            <person name="Lucas S."/>
            <person name="Lapidus A."/>
            <person name="Glavina Del Rio T."/>
            <person name="Dalin E."/>
            <person name="Tice H."/>
            <person name="Bruce D."/>
            <person name="Goodwin L."/>
            <person name="Pitluck S."/>
            <person name="Larimer F.W."/>
            <person name="Land M.L."/>
            <person name="Hauser L."/>
            <person name="Sangwan P."/>
            <person name="de Vos W.M."/>
            <person name="Janssen P.H."/>
            <person name="Smidt H."/>
        </authorList>
    </citation>
    <scope>NUCLEOTIDE SEQUENCE [LARGE SCALE GENOMIC DNA]</scope>
    <source>
        <strain evidence="11 12">Ellin428</strain>
    </source>
</reference>
<dbReference type="InterPro" id="IPR014729">
    <property type="entry name" value="Rossmann-like_a/b/a_fold"/>
</dbReference>
<dbReference type="GO" id="GO:0005829">
    <property type="term" value="C:cytosol"/>
    <property type="evidence" value="ECO:0007669"/>
    <property type="project" value="TreeGrafter"/>
</dbReference>
<keyword evidence="6 8" id="KW-0315">Glutamine amidotransferase</keyword>